<organism evidence="1 2">
    <name type="scientific">Candidatus Nitrospira kreftii</name>
    <dbReference type="NCBI Taxonomy" id="2652173"/>
    <lineage>
        <taxon>Bacteria</taxon>
        <taxon>Pseudomonadati</taxon>
        <taxon>Nitrospirota</taxon>
        <taxon>Nitrospiria</taxon>
        <taxon>Nitrospirales</taxon>
        <taxon>Nitrospiraceae</taxon>
        <taxon>Nitrospira</taxon>
    </lineage>
</organism>
<evidence type="ECO:0000313" key="1">
    <source>
        <dbReference type="EMBL" id="QPD03014.1"/>
    </source>
</evidence>
<dbReference type="Proteomes" id="UP000593737">
    <property type="component" value="Chromosome"/>
</dbReference>
<gene>
    <name evidence="1" type="ORF">Nkreftii_000788</name>
</gene>
<sequence length="51" mass="5389">MDEDDNELPDLPLIAKGPPPDCPICGDPMSFIDGDWACVDCNGELLGPETG</sequence>
<evidence type="ECO:0000313" key="2">
    <source>
        <dbReference type="Proteomes" id="UP000593737"/>
    </source>
</evidence>
<dbReference type="KEGG" id="nkf:Nkreftii_000788"/>
<accession>A0A7S8IYF5</accession>
<dbReference type="AlphaFoldDB" id="A0A7S8IYF5"/>
<protein>
    <submittedName>
        <fullName evidence="1">Uncharacterized protein</fullName>
    </submittedName>
</protein>
<reference evidence="1 2" key="1">
    <citation type="journal article" date="2020" name="ISME J.">
        <title>Enrichment and physiological characterization of a novel comammox Nitrospira indicates ammonium inhibition of complete nitrification.</title>
        <authorList>
            <person name="Sakoula D."/>
            <person name="Koch H."/>
            <person name="Frank J."/>
            <person name="Jetten M.S.M."/>
            <person name="van Kessel M.A.H.J."/>
            <person name="Lucker S."/>
        </authorList>
    </citation>
    <scope>NUCLEOTIDE SEQUENCE [LARGE SCALE GENOMIC DNA]</scope>
    <source>
        <strain evidence="1">Comreactor17</strain>
    </source>
</reference>
<proteinExistence type="predicted"/>
<dbReference type="EMBL" id="CP047423">
    <property type="protein sequence ID" value="QPD03014.1"/>
    <property type="molecule type" value="Genomic_DNA"/>
</dbReference>
<name>A0A7S8IYF5_9BACT</name>